<evidence type="ECO:0000313" key="3">
    <source>
        <dbReference type="Proteomes" id="UP000294963"/>
    </source>
</evidence>
<evidence type="ECO:0000256" key="1">
    <source>
        <dbReference type="SAM" id="Phobius"/>
    </source>
</evidence>
<comment type="caution">
    <text evidence="2">The sequence shown here is derived from an EMBL/GenBank/DDBJ whole genome shotgun (WGS) entry which is preliminary data.</text>
</comment>
<dbReference type="AlphaFoldDB" id="A0A4R1XDX9"/>
<feature type="transmembrane region" description="Helical" evidence="1">
    <location>
        <begin position="5"/>
        <end position="25"/>
    </location>
</feature>
<gene>
    <name evidence="2" type="ORF">EC844_1404</name>
</gene>
<reference evidence="2 3" key="1">
    <citation type="submission" date="2019-03" db="EMBL/GenBank/DDBJ databases">
        <title>Genomic analyses of the natural microbiome of Caenorhabditis elegans.</title>
        <authorList>
            <person name="Samuel B."/>
        </authorList>
    </citation>
    <scope>NUCLEOTIDE SEQUENCE [LARGE SCALE GENOMIC DNA]</scope>
    <source>
        <strain evidence="2 3">JUb89</strain>
    </source>
</reference>
<keyword evidence="3" id="KW-1185">Reference proteome</keyword>
<protein>
    <submittedName>
        <fullName evidence="2">Uncharacterized protein</fullName>
    </submittedName>
</protein>
<name>A0A4R1XDX9_ACICA</name>
<keyword evidence="1" id="KW-1133">Transmembrane helix</keyword>
<evidence type="ECO:0000313" key="2">
    <source>
        <dbReference type="EMBL" id="TCM59605.1"/>
    </source>
</evidence>
<keyword evidence="1" id="KW-0812">Transmembrane</keyword>
<feature type="transmembrane region" description="Helical" evidence="1">
    <location>
        <begin position="68"/>
        <end position="90"/>
    </location>
</feature>
<sequence>MNIYIILTLIIFWIISFIGVFYYLYKYYLRNNLAYDFWNFFSKQMTFGKVAFQILINRKNSHQRESKILTLLYVINILVLFLMIWSIAIYQE</sequence>
<dbReference type="Proteomes" id="UP000294963">
    <property type="component" value="Unassembled WGS sequence"/>
</dbReference>
<proteinExistence type="predicted"/>
<dbReference type="EMBL" id="SLVJ01000040">
    <property type="protein sequence ID" value="TCM59605.1"/>
    <property type="molecule type" value="Genomic_DNA"/>
</dbReference>
<accession>A0A4R1XDX9</accession>
<organism evidence="2 3">
    <name type="scientific">Acinetobacter calcoaceticus</name>
    <dbReference type="NCBI Taxonomy" id="471"/>
    <lineage>
        <taxon>Bacteria</taxon>
        <taxon>Pseudomonadati</taxon>
        <taxon>Pseudomonadota</taxon>
        <taxon>Gammaproteobacteria</taxon>
        <taxon>Moraxellales</taxon>
        <taxon>Moraxellaceae</taxon>
        <taxon>Acinetobacter</taxon>
        <taxon>Acinetobacter calcoaceticus/baumannii complex</taxon>
    </lineage>
</organism>
<keyword evidence="1" id="KW-0472">Membrane</keyword>